<dbReference type="EMBL" id="JAULSO010000009">
    <property type="protein sequence ID" value="KAK3680835.1"/>
    <property type="molecule type" value="Genomic_DNA"/>
</dbReference>
<reference evidence="1" key="1">
    <citation type="journal article" date="2023" name="Mol. Phylogenet. Evol.">
        <title>Genome-scale phylogeny and comparative genomics of the fungal order Sordariales.</title>
        <authorList>
            <person name="Hensen N."/>
            <person name="Bonometti L."/>
            <person name="Westerberg I."/>
            <person name="Brannstrom I.O."/>
            <person name="Guillou S."/>
            <person name="Cros-Aarteil S."/>
            <person name="Calhoun S."/>
            <person name="Haridas S."/>
            <person name="Kuo A."/>
            <person name="Mondo S."/>
            <person name="Pangilinan J."/>
            <person name="Riley R."/>
            <person name="LaButti K."/>
            <person name="Andreopoulos B."/>
            <person name="Lipzen A."/>
            <person name="Chen C."/>
            <person name="Yan M."/>
            <person name="Daum C."/>
            <person name="Ng V."/>
            <person name="Clum A."/>
            <person name="Steindorff A."/>
            <person name="Ohm R.A."/>
            <person name="Martin F."/>
            <person name="Silar P."/>
            <person name="Natvig D.O."/>
            <person name="Lalanne C."/>
            <person name="Gautier V."/>
            <person name="Ament-Velasquez S.L."/>
            <person name="Kruys A."/>
            <person name="Hutchinson M.I."/>
            <person name="Powell A.J."/>
            <person name="Barry K."/>
            <person name="Miller A.N."/>
            <person name="Grigoriev I.V."/>
            <person name="Debuchy R."/>
            <person name="Gladieux P."/>
            <person name="Hiltunen Thoren M."/>
            <person name="Johannesson H."/>
        </authorList>
    </citation>
    <scope>NUCLEOTIDE SEQUENCE</scope>
    <source>
        <strain evidence="1">CBS 314.62</strain>
    </source>
</reference>
<name>A0AAE0WYW4_9PEZI</name>
<accession>A0AAE0WYW4</accession>
<organism evidence="1 2">
    <name type="scientific">Podospora appendiculata</name>
    <dbReference type="NCBI Taxonomy" id="314037"/>
    <lineage>
        <taxon>Eukaryota</taxon>
        <taxon>Fungi</taxon>
        <taxon>Dikarya</taxon>
        <taxon>Ascomycota</taxon>
        <taxon>Pezizomycotina</taxon>
        <taxon>Sordariomycetes</taxon>
        <taxon>Sordariomycetidae</taxon>
        <taxon>Sordariales</taxon>
        <taxon>Podosporaceae</taxon>
        <taxon>Podospora</taxon>
    </lineage>
</organism>
<evidence type="ECO:0000313" key="2">
    <source>
        <dbReference type="Proteomes" id="UP001270362"/>
    </source>
</evidence>
<proteinExistence type="predicted"/>
<dbReference type="AlphaFoldDB" id="A0AAE0WYW4"/>
<sequence length="115" mass="12570">MTWFWVTRLIVEVTVIRVTVIRMLREAAAARPLSWINPPAGGGAAWALGLKAWLGIRRFELADALVVRQCGGSVLSQAQARKWQWSSDSELFNSRLNYASKYPVGGHCGAGGANV</sequence>
<comment type="caution">
    <text evidence="1">The sequence shown here is derived from an EMBL/GenBank/DDBJ whole genome shotgun (WGS) entry which is preliminary data.</text>
</comment>
<reference evidence="1" key="2">
    <citation type="submission" date="2023-06" db="EMBL/GenBank/DDBJ databases">
        <authorList>
            <consortium name="Lawrence Berkeley National Laboratory"/>
            <person name="Haridas S."/>
            <person name="Hensen N."/>
            <person name="Bonometti L."/>
            <person name="Westerberg I."/>
            <person name="Brannstrom I.O."/>
            <person name="Guillou S."/>
            <person name="Cros-Aarteil S."/>
            <person name="Calhoun S."/>
            <person name="Kuo A."/>
            <person name="Mondo S."/>
            <person name="Pangilinan J."/>
            <person name="Riley R."/>
            <person name="Labutti K."/>
            <person name="Andreopoulos B."/>
            <person name="Lipzen A."/>
            <person name="Chen C."/>
            <person name="Yanf M."/>
            <person name="Daum C."/>
            <person name="Ng V."/>
            <person name="Clum A."/>
            <person name="Steindorff A."/>
            <person name="Ohm R."/>
            <person name="Martin F."/>
            <person name="Silar P."/>
            <person name="Natvig D."/>
            <person name="Lalanne C."/>
            <person name="Gautier V."/>
            <person name="Ament-Velasquez S.L."/>
            <person name="Kruys A."/>
            <person name="Hutchinson M.I."/>
            <person name="Powell A.J."/>
            <person name="Barry K."/>
            <person name="Miller A.N."/>
            <person name="Grigoriev I.V."/>
            <person name="Debuchy R."/>
            <person name="Gladieux P."/>
            <person name="Thoren M.H."/>
            <person name="Johannesson H."/>
        </authorList>
    </citation>
    <scope>NUCLEOTIDE SEQUENCE</scope>
    <source>
        <strain evidence="1">CBS 314.62</strain>
    </source>
</reference>
<protein>
    <submittedName>
        <fullName evidence="1">Uncharacterized protein</fullName>
    </submittedName>
</protein>
<dbReference type="Proteomes" id="UP001270362">
    <property type="component" value="Unassembled WGS sequence"/>
</dbReference>
<gene>
    <name evidence="1" type="ORF">B0T22DRAFT_445847</name>
</gene>
<evidence type="ECO:0000313" key="1">
    <source>
        <dbReference type="EMBL" id="KAK3680835.1"/>
    </source>
</evidence>
<keyword evidence="2" id="KW-1185">Reference proteome</keyword>